<dbReference type="Proteomes" id="UP000694892">
    <property type="component" value="Chromosome 7S"/>
</dbReference>
<reference evidence="2" key="1">
    <citation type="journal article" date="2016" name="Nature">
        <title>Genome evolution in the allotetraploid frog Xenopus laevis.</title>
        <authorList>
            <person name="Session A.M."/>
            <person name="Uno Y."/>
            <person name="Kwon T."/>
            <person name="Chapman J.A."/>
            <person name="Toyoda A."/>
            <person name="Takahashi S."/>
            <person name="Fukui A."/>
            <person name="Hikosaka A."/>
            <person name="Suzuki A."/>
            <person name="Kondo M."/>
            <person name="van Heeringen S.J."/>
            <person name="Quigley I."/>
            <person name="Heinz S."/>
            <person name="Ogino H."/>
            <person name="Ochi H."/>
            <person name="Hellsten U."/>
            <person name="Lyons J.B."/>
            <person name="Simakov O."/>
            <person name="Putnam N."/>
            <person name="Stites J."/>
            <person name="Kuroki Y."/>
            <person name="Tanaka T."/>
            <person name="Michiue T."/>
            <person name="Watanabe M."/>
            <person name="Bogdanovic O."/>
            <person name="Lister R."/>
            <person name="Georgiou G."/>
            <person name="Paranjpe S.S."/>
            <person name="van Kruijsbergen I."/>
            <person name="Shu S."/>
            <person name="Carlson J."/>
            <person name="Kinoshita T."/>
            <person name="Ohta Y."/>
            <person name="Mawaribuchi S."/>
            <person name="Jenkins J."/>
            <person name="Grimwood J."/>
            <person name="Schmutz J."/>
            <person name="Mitros T."/>
            <person name="Mozaffari S.V."/>
            <person name="Suzuki Y."/>
            <person name="Haramoto Y."/>
            <person name="Yamamoto T.S."/>
            <person name="Takagi C."/>
            <person name="Heald R."/>
            <person name="Miller K."/>
            <person name="Haudenschild C."/>
            <person name="Kitzman J."/>
            <person name="Nakayama T."/>
            <person name="Izutsu Y."/>
            <person name="Robert J."/>
            <person name="Fortriede J."/>
            <person name="Burns K."/>
            <person name="Lotay V."/>
            <person name="Karimi K."/>
            <person name="Yasuoka Y."/>
            <person name="Dichmann D.S."/>
            <person name="Flajnik M.F."/>
            <person name="Houston D.W."/>
            <person name="Shendure J."/>
            <person name="DuPasquier L."/>
            <person name="Vize P.D."/>
            <person name="Zorn A.M."/>
            <person name="Ito M."/>
            <person name="Marcotte E.M."/>
            <person name="Wallingford J.B."/>
            <person name="Ito Y."/>
            <person name="Asashima M."/>
            <person name="Ueno N."/>
            <person name="Matsuda Y."/>
            <person name="Veenstra G.J."/>
            <person name="Fujiyama A."/>
            <person name="Harland R.M."/>
            <person name="Taira M."/>
            <person name="Rokhsar D.S."/>
        </authorList>
    </citation>
    <scope>NUCLEOTIDE SEQUENCE [LARGE SCALE GENOMIC DNA]</scope>
    <source>
        <strain evidence="2">J</strain>
    </source>
</reference>
<evidence type="ECO:0000313" key="1">
    <source>
        <dbReference type="EMBL" id="OCT69995.1"/>
    </source>
</evidence>
<organism evidence="1 2">
    <name type="scientific">Xenopus laevis</name>
    <name type="common">African clawed frog</name>
    <dbReference type="NCBI Taxonomy" id="8355"/>
    <lineage>
        <taxon>Eukaryota</taxon>
        <taxon>Metazoa</taxon>
        <taxon>Chordata</taxon>
        <taxon>Craniata</taxon>
        <taxon>Vertebrata</taxon>
        <taxon>Euteleostomi</taxon>
        <taxon>Amphibia</taxon>
        <taxon>Batrachia</taxon>
        <taxon>Anura</taxon>
        <taxon>Pipoidea</taxon>
        <taxon>Pipidae</taxon>
        <taxon>Xenopodinae</taxon>
        <taxon>Xenopus</taxon>
        <taxon>Xenopus</taxon>
    </lineage>
</organism>
<accession>A0A974H9X6</accession>
<sequence length="89" mass="10012">MLLSNQCPIQQESGNISLYGPMGCSASPSCDWSPISSVYGANMAPVWRRCFSRWERETFFHWKAVDTKCTAVPHNNRNSPISEQVKDSS</sequence>
<protein>
    <submittedName>
        <fullName evidence="1">Uncharacterized protein</fullName>
    </submittedName>
</protein>
<dbReference type="AlphaFoldDB" id="A0A974H9X6"/>
<proteinExistence type="predicted"/>
<gene>
    <name evidence="1" type="ORF">XELAEV_18036921mg</name>
</gene>
<name>A0A974H9X6_XENLA</name>
<evidence type="ECO:0000313" key="2">
    <source>
        <dbReference type="Proteomes" id="UP000694892"/>
    </source>
</evidence>
<dbReference type="EMBL" id="CM004479">
    <property type="protein sequence ID" value="OCT69995.1"/>
    <property type="molecule type" value="Genomic_DNA"/>
</dbReference>